<dbReference type="EMBL" id="LFYR01002199">
    <property type="protein sequence ID" value="KMZ56403.1"/>
    <property type="molecule type" value="Genomic_DNA"/>
</dbReference>
<gene>
    <name evidence="1" type="ORF">ZOSMA_96G00790</name>
</gene>
<accession>A0A0K9NIF3</accession>
<proteinExistence type="predicted"/>
<evidence type="ECO:0000313" key="2">
    <source>
        <dbReference type="Proteomes" id="UP000036987"/>
    </source>
</evidence>
<protein>
    <submittedName>
        <fullName evidence="1">Uncharacterized protein</fullName>
    </submittedName>
</protein>
<name>A0A0K9NIF3_ZOSMR</name>
<dbReference type="OMA" id="CKFANQE"/>
<sequence length="257" mass="29995">MTMFRCQSYHRHCCRRKISVLLQEVIPFVSRRFFSGYALSNVGEDGGGRRDIRRSKMVHPWPEWVEFLERLVKKGYADDSDGFYCDHNQIRTSCLMFARDHFSLYGCLSENYVKVIVESGCPTSERKVVNSGKRLRAHFGINESNVCSSCYLRGSCRRAYHDAIHEESEQNSKTVDIFRILITYGFEKSKVHFSSQVEESSRKILREILLNLEDVREQKNLPEPPKIFTKTMETVPKDSNQQISTNRTRDGDWICKK</sequence>
<organism evidence="1 2">
    <name type="scientific">Zostera marina</name>
    <name type="common">Eelgrass</name>
    <dbReference type="NCBI Taxonomy" id="29655"/>
    <lineage>
        <taxon>Eukaryota</taxon>
        <taxon>Viridiplantae</taxon>
        <taxon>Streptophyta</taxon>
        <taxon>Embryophyta</taxon>
        <taxon>Tracheophyta</taxon>
        <taxon>Spermatophyta</taxon>
        <taxon>Magnoliopsida</taxon>
        <taxon>Liliopsida</taxon>
        <taxon>Zosteraceae</taxon>
        <taxon>Zostera</taxon>
    </lineage>
</organism>
<dbReference type="STRING" id="29655.A0A0K9NIF3"/>
<keyword evidence="2" id="KW-1185">Reference proteome</keyword>
<dbReference type="AlphaFoldDB" id="A0A0K9NIF3"/>
<dbReference type="PANTHER" id="PTHR23111:SF40">
    <property type="entry name" value="RNA-BINDING PROTEIN INVOLVED IN HETEROCHROMATIN ASSEMBLY-RELATED"/>
    <property type="match status" value="1"/>
</dbReference>
<evidence type="ECO:0000313" key="1">
    <source>
        <dbReference type="EMBL" id="KMZ56403.1"/>
    </source>
</evidence>
<dbReference type="Proteomes" id="UP000036987">
    <property type="component" value="Unassembled WGS sequence"/>
</dbReference>
<dbReference type="OrthoDB" id="448399at2759"/>
<reference evidence="2" key="1">
    <citation type="journal article" date="2016" name="Nature">
        <title>The genome of the seagrass Zostera marina reveals angiosperm adaptation to the sea.</title>
        <authorList>
            <person name="Olsen J.L."/>
            <person name="Rouze P."/>
            <person name="Verhelst B."/>
            <person name="Lin Y.-C."/>
            <person name="Bayer T."/>
            <person name="Collen J."/>
            <person name="Dattolo E."/>
            <person name="De Paoli E."/>
            <person name="Dittami S."/>
            <person name="Maumus F."/>
            <person name="Michel G."/>
            <person name="Kersting A."/>
            <person name="Lauritano C."/>
            <person name="Lohaus R."/>
            <person name="Toepel M."/>
            <person name="Tonon T."/>
            <person name="Vanneste K."/>
            <person name="Amirebrahimi M."/>
            <person name="Brakel J."/>
            <person name="Bostroem C."/>
            <person name="Chovatia M."/>
            <person name="Grimwood J."/>
            <person name="Jenkins J.W."/>
            <person name="Jueterbock A."/>
            <person name="Mraz A."/>
            <person name="Stam W.T."/>
            <person name="Tice H."/>
            <person name="Bornberg-Bauer E."/>
            <person name="Green P.J."/>
            <person name="Pearson G.A."/>
            <person name="Procaccini G."/>
            <person name="Duarte C.M."/>
            <person name="Schmutz J."/>
            <person name="Reusch T.B.H."/>
            <person name="Van de Peer Y."/>
        </authorList>
    </citation>
    <scope>NUCLEOTIDE SEQUENCE [LARGE SCALE GENOMIC DNA]</scope>
    <source>
        <strain evidence="2">cv. Finnish</strain>
    </source>
</reference>
<comment type="caution">
    <text evidence="1">The sequence shown here is derived from an EMBL/GenBank/DDBJ whole genome shotgun (WGS) entry which is preliminary data.</text>
</comment>
<dbReference type="PANTHER" id="PTHR23111">
    <property type="entry name" value="ZINC FINGER PROTEIN"/>
    <property type="match status" value="1"/>
</dbReference>